<evidence type="ECO:0000313" key="1">
    <source>
        <dbReference type="EMBL" id="KKQ70747.1"/>
    </source>
</evidence>
<dbReference type="EMBL" id="LBUU01000003">
    <property type="protein sequence ID" value="KKQ70747.1"/>
    <property type="molecule type" value="Genomic_DNA"/>
</dbReference>
<evidence type="ECO:0000313" key="2">
    <source>
        <dbReference type="Proteomes" id="UP000034022"/>
    </source>
</evidence>
<accession>A0A0G0JVV6</accession>
<protein>
    <submittedName>
        <fullName evidence="1">Uncharacterized protein</fullName>
    </submittedName>
</protein>
<sequence>MLMRRNNARTREADLVSVKFNVSGEVINGNITNKCDNRTKIVLIYGYKPELGWSGILPRDKEEWRCVVQQDTNEYCPFRGALLVHLLENLSEKKLREAIESAKILSPILKHFDNPKNIDSINFAEKIKKFAEETIAPQKLLSSIKKMVGNDHLQAQVGQSEYLLFLLQEQGVTIGQDDRLQAVIDWLERDENIALIEDKGQRHFSCGGCKTMFRLGKTEYREYKTHQFIRCPDCGANSGKK</sequence>
<dbReference type="AlphaFoldDB" id="A0A0G0JVV6"/>
<comment type="caution">
    <text evidence="1">The sequence shown here is derived from an EMBL/GenBank/DDBJ whole genome shotgun (WGS) entry which is preliminary data.</text>
</comment>
<reference evidence="1 2" key="1">
    <citation type="journal article" date="2015" name="Nature">
        <title>rRNA introns, odd ribosomes, and small enigmatic genomes across a large radiation of phyla.</title>
        <authorList>
            <person name="Brown C.T."/>
            <person name="Hug L.A."/>
            <person name="Thomas B.C."/>
            <person name="Sharon I."/>
            <person name="Castelle C.J."/>
            <person name="Singh A."/>
            <person name="Wilkins M.J."/>
            <person name="Williams K.H."/>
            <person name="Banfield J.F."/>
        </authorList>
    </citation>
    <scope>NUCLEOTIDE SEQUENCE [LARGE SCALE GENOMIC DNA]</scope>
</reference>
<name>A0A0G0JVV6_9BACT</name>
<organism evidence="1 2">
    <name type="scientific">Candidatus Falkowbacteria bacterium GW2011_GWE1_38_31</name>
    <dbReference type="NCBI Taxonomy" id="1618638"/>
    <lineage>
        <taxon>Bacteria</taxon>
        <taxon>Candidatus Falkowiibacteriota</taxon>
    </lineage>
</organism>
<gene>
    <name evidence="1" type="ORF">US91_C0003G0077</name>
</gene>
<proteinExistence type="predicted"/>
<dbReference type="Proteomes" id="UP000034022">
    <property type="component" value="Unassembled WGS sequence"/>
</dbReference>